<protein>
    <recommendedName>
        <fullName evidence="2">F-box domain-containing protein</fullName>
    </recommendedName>
</protein>
<organism evidence="3 4">
    <name type="scientific">Trichomonascus ciferrii</name>
    <dbReference type="NCBI Taxonomy" id="44093"/>
    <lineage>
        <taxon>Eukaryota</taxon>
        <taxon>Fungi</taxon>
        <taxon>Dikarya</taxon>
        <taxon>Ascomycota</taxon>
        <taxon>Saccharomycotina</taxon>
        <taxon>Dipodascomycetes</taxon>
        <taxon>Dipodascales</taxon>
        <taxon>Trichomonascaceae</taxon>
        <taxon>Trichomonascus</taxon>
        <taxon>Trichomonascus ciferrii complex</taxon>
    </lineage>
</organism>
<reference evidence="3" key="1">
    <citation type="journal article" date="2019" name="G3 (Bethesda)">
        <title>Genome Assemblies of Two Rare Opportunistic Yeast Pathogens: Diutina rugosa (syn. Candida rugosa) and Trichomonascus ciferrii (syn. Candida ciferrii).</title>
        <authorList>
            <person name="Mixao V."/>
            <person name="Saus E."/>
            <person name="Hansen A.P."/>
            <person name="Lass-Florl C."/>
            <person name="Gabaldon T."/>
        </authorList>
    </citation>
    <scope>NUCLEOTIDE SEQUENCE</scope>
    <source>
        <strain evidence="3">CBS 4856</strain>
    </source>
</reference>
<sequence>MFDRLPLEVLRGVLSGLDLGTLLQLRLVSRGVNDVVISSGVLSPVLEVEVEDNPLLYTDSENESEDTLWSDEENDAGAGSDRSSVFSDSESDNGFFGSSGEEDAEEEAKVSQRAKAQVKYSKNDDDPLERDIKVALRFEGGVVVKRKRGRKPKGKKPLLLNDLSRSIHVKSIFSAIYRVDLKGYLYINKHGGIKLLAIVDFLLSAFDRVKPFNFQEMRFVDYLSAGWSTLSAILDRLAASSLKFLVDLKLYFKQRDLAVTDTIPIKGPNKTWRLGFNLGKIEEPTLQWGDRLEFKSPVDQVEISWAIFNLDESTTFFTSFHTTSKLKLANCDLKSNSPINALLPNNIHSLALEECQLQINKPVTLPHITHLSISDVDIVQLPPPTLPKLAHLSLGTYSFDEDNSTDPESIATSLTTNLYHLSLDSNALDILSTKTLSQSPLTCLSINIDSIEHLNETSHSLSNLSNLRTLTVNISLDPKAISSNQQVAKSLKRLTDTLKRNCKSLENLSLKTTPDLGV</sequence>
<dbReference type="Gene3D" id="3.80.10.10">
    <property type="entry name" value="Ribonuclease Inhibitor"/>
    <property type="match status" value="1"/>
</dbReference>
<name>A0A642V4S2_9ASCO</name>
<proteinExistence type="predicted"/>
<evidence type="ECO:0000256" key="1">
    <source>
        <dbReference type="SAM" id="MobiDB-lite"/>
    </source>
</evidence>
<dbReference type="SUPFAM" id="SSF52058">
    <property type="entry name" value="L domain-like"/>
    <property type="match status" value="1"/>
</dbReference>
<evidence type="ECO:0000313" key="4">
    <source>
        <dbReference type="Proteomes" id="UP000761534"/>
    </source>
</evidence>
<evidence type="ECO:0000313" key="3">
    <source>
        <dbReference type="EMBL" id="KAA8914695.1"/>
    </source>
</evidence>
<dbReference type="PROSITE" id="PS50181">
    <property type="entry name" value="FBOX"/>
    <property type="match status" value="1"/>
</dbReference>
<feature type="domain" description="F-box" evidence="2">
    <location>
        <begin position="1"/>
        <end position="45"/>
    </location>
</feature>
<gene>
    <name evidence="3" type="ORF">TRICI_002858</name>
</gene>
<dbReference type="VEuPathDB" id="FungiDB:TRICI_002858"/>
<dbReference type="EMBL" id="SWFS01000197">
    <property type="protein sequence ID" value="KAA8914695.1"/>
    <property type="molecule type" value="Genomic_DNA"/>
</dbReference>
<dbReference type="Proteomes" id="UP000761534">
    <property type="component" value="Unassembled WGS sequence"/>
</dbReference>
<dbReference type="Pfam" id="PF00646">
    <property type="entry name" value="F-box"/>
    <property type="match status" value="1"/>
</dbReference>
<feature type="region of interest" description="Disordered" evidence="1">
    <location>
        <begin position="56"/>
        <end position="124"/>
    </location>
</feature>
<comment type="caution">
    <text evidence="3">The sequence shown here is derived from an EMBL/GenBank/DDBJ whole genome shotgun (WGS) entry which is preliminary data.</text>
</comment>
<dbReference type="AlphaFoldDB" id="A0A642V4S2"/>
<dbReference type="InterPro" id="IPR001810">
    <property type="entry name" value="F-box_dom"/>
</dbReference>
<feature type="compositionally biased region" description="Acidic residues" evidence="1">
    <location>
        <begin position="60"/>
        <end position="75"/>
    </location>
</feature>
<keyword evidence="4" id="KW-1185">Reference proteome</keyword>
<accession>A0A642V4S2</accession>
<dbReference type="InterPro" id="IPR032675">
    <property type="entry name" value="LRR_dom_sf"/>
</dbReference>
<evidence type="ECO:0000259" key="2">
    <source>
        <dbReference type="PROSITE" id="PS50181"/>
    </source>
</evidence>